<accession>A0ABV7J023</accession>
<evidence type="ECO:0000313" key="3">
    <source>
        <dbReference type="Proteomes" id="UP001595547"/>
    </source>
</evidence>
<dbReference type="RefSeq" id="WP_380072385.1">
    <property type="nucleotide sequence ID" value="NZ_JBHRTO010000001.1"/>
</dbReference>
<feature type="transmembrane region" description="Helical" evidence="1">
    <location>
        <begin position="31"/>
        <end position="49"/>
    </location>
</feature>
<evidence type="ECO:0000313" key="2">
    <source>
        <dbReference type="EMBL" id="MFC3180762.1"/>
    </source>
</evidence>
<dbReference type="Proteomes" id="UP001595547">
    <property type="component" value="Unassembled WGS sequence"/>
</dbReference>
<organism evidence="2 3">
    <name type="scientific">Cypionkella sinensis</name>
    <dbReference type="NCBI Taxonomy" id="1756043"/>
    <lineage>
        <taxon>Bacteria</taxon>
        <taxon>Pseudomonadati</taxon>
        <taxon>Pseudomonadota</taxon>
        <taxon>Alphaproteobacteria</taxon>
        <taxon>Rhodobacterales</taxon>
        <taxon>Paracoccaceae</taxon>
        <taxon>Cypionkella</taxon>
    </lineage>
</organism>
<keyword evidence="3" id="KW-1185">Reference proteome</keyword>
<evidence type="ECO:0000256" key="1">
    <source>
        <dbReference type="SAM" id="Phobius"/>
    </source>
</evidence>
<protein>
    <submittedName>
        <fullName evidence="2">Uncharacterized protein</fullName>
    </submittedName>
</protein>
<dbReference type="EMBL" id="JBHRTO010000001">
    <property type="protein sequence ID" value="MFC3180762.1"/>
    <property type="molecule type" value="Genomic_DNA"/>
</dbReference>
<keyword evidence="1" id="KW-1133">Transmembrane helix</keyword>
<reference evidence="3" key="1">
    <citation type="journal article" date="2019" name="Int. J. Syst. Evol. Microbiol.">
        <title>The Global Catalogue of Microorganisms (GCM) 10K type strain sequencing project: providing services to taxonomists for standard genome sequencing and annotation.</title>
        <authorList>
            <consortium name="The Broad Institute Genomics Platform"/>
            <consortium name="The Broad Institute Genome Sequencing Center for Infectious Disease"/>
            <person name="Wu L."/>
            <person name="Ma J."/>
        </authorList>
    </citation>
    <scope>NUCLEOTIDE SEQUENCE [LARGE SCALE GENOMIC DNA]</scope>
    <source>
        <strain evidence="3">KCTC 52039</strain>
    </source>
</reference>
<feature type="transmembrane region" description="Helical" evidence="1">
    <location>
        <begin position="55"/>
        <end position="74"/>
    </location>
</feature>
<keyword evidence="1" id="KW-0472">Membrane</keyword>
<keyword evidence="1" id="KW-0812">Transmembrane</keyword>
<comment type="caution">
    <text evidence="2">The sequence shown here is derived from an EMBL/GenBank/DDBJ whole genome shotgun (WGS) entry which is preliminary data.</text>
</comment>
<sequence length="90" mass="9802">MSQPPNPHLVLLAATILPGSGQVLNRQPIRGLTFVFFIILLGAFTLKTAAPEVTLVGKLAGGLFVWALAMMDAYKTARIRFEVWRHGARG</sequence>
<proteinExistence type="predicted"/>
<name>A0ABV7J023_9RHOB</name>
<gene>
    <name evidence="2" type="ORF">ACFOGH_07170</name>
</gene>